<comment type="caution">
    <text evidence="1">The sequence shown here is derived from an EMBL/GenBank/DDBJ whole genome shotgun (WGS) entry which is preliminary data.</text>
</comment>
<gene>
    <name evidence="1" type="ORF">GALL_423490</name>
</gene>
<name>A0A1J5PY30_9ZZZZ</name>
<evidence type="ECO:0000313" key="1">
    <source>
        <dbReference type="EMBL" id="OIQ75978.1"/>
    </source>
</evidence>
<organism evidence="1">
    <name type="scientific">mine drainage metagenome</name>
    <dbReference type="NCBI Taxonomy" id="410659"/>
    <lineage>
        <taxon>unclassified sequences</taxon>
        <taxon>metagenomes</taxon>
        <taxon>ecological metagenomes</taxon>
    </lineage>
</organism>
<accession>A0A1J5PY30</accession>
<proteinExistence type="predicted"/>
<dbReference type="AlphaFoldDB" id="A0A1J5PY30"/>
<protein>
    <submittedName>
        <fullName evidence="1">Uncharacterized protein</fullName>
    </submittedName>
</protein>
<dbReference type="EMBL" id="MLJW01001999">
    <property type="protein sequence ID" value="OIQ75978.1"/>
    <property type="molecule type" value="Genomic_DNA"/>
</dbReference>
<reference evidence="1" key="1">
    <citation type="submission" date="2016-10" db="EMBL/GenBank/DDBJ databases">
        <title>Sequence of Gallionella enrichment culture.</title>
        <authorList>
            <person name="Poehlein A."/>
            <person name="Muehling M."/>
            <person name="Daniel R."/>
        </authorList>
    </citation>
    <scope>NUCLEOTIDE SEQUENCE</scope>
</reference>
<sequence>MEFGRHDGAVHALGLVDSQEHRTAAAAQAICDHLVLWRQALPAIHQKNDDIGFIDGQQRLARHFHQNAGIRQRLETTGVHHKIGKIADHPTTVMPVARQPRQVCNQRITRLGQSIEQCGFADIGSADQYESR</sequence>